<dbReference type="OrthoDB" id="9799175at2"/>
<dbReference type="NCBIfam" id="NF033788">
    <property type="entry name" value="HTH_metalloreg"/>
    <property type="match status" value="1"/>
</dbReference>
<dbReference type="PANTHER" id="PTHR38600">
    <property type="entry name" value="TRANSCRIPTIONAL REGULATORY PROTEIN"/>
    <property type="match status" value="1"/>
</dbReference>
<dbReference type="InterPro" id="IPR036388">
    <property type="entry name" value="WH-like_DNA-bd_sf"/>
</dbReference>
<dbReference type="PANTHER" id="PTHR38600:SF1">
    <property type="entry name" value="TRANSCRIPTIONAL REGULATORY PROTEIN"/>
    <property type="match status" value="1"/>
</dbReference>
<evidence type="ECO:0000313" key="3">
    <source>
        <dbReference type="EMBL" id="EFM11390.1"/>
    </source>
</evidence>
<accession>E0I885</accession>
<dbReference type="EMBL" id="AEDD01000004">
    <property type="protein sequence ID" value="EFM11390.1"/>
    <property type="molecule type" value="Genomic_DNA"/>
</dbReference>
<dbReference type="Pfam" id="PF01022">
    <property type="entry name" value="HTH_5"/>
    <property type="match status" value="1"/>
</dbReference>
<keyword evidence="1" id="KW-0238">DNA-binding</keyword>
<dbReference type="PROSITE" id="PS50987">
    <property type="entry name" value="HTH_ARSR_2"/>
    <property type="match status" value="1"/>
</dbReference>
<dbReference type="Proteomes" id="UP000005387">
    <property type="component" value="Unassembled WGS sequence"/>
</dbReference>
<gene>
    <name evidence="3" type="ORF">PaecuDRAFT_1836</name>
</gene>
<dbReference type="PRINTS" id="PR00778">
    <property type="entry name" value="HTHARSR"/>
</dbReference>
<dbReference type="InterPro" id="IPR036390">
    <property type="entry name" value="WH_DNA-bd_sf"/>
</dbReference>
<dbReference type="SUPFAM" id="SSF46785">
    <property type="entry name" value="Winged helix' DNA-binding domain"/>
    <property type="match status" value="1"/>
</dbReference>
<name>E0I885_9BACL</name>
<dbReference type="InterPro" id="IPR001845">
    <property type="entry name" value="HTH_ArsR_DNA-bd_dom"/>
</dbReference>
<dbReference type="InterPro" id="IPR011991">
    <property type="entry name" value="ArsR-like_HTH"/>
</dbReference>
<protein>
    <submittedName>
        <fullName evidence="3">Transcriptional regulator, ArsR family</fullName>
    </submittedName>
</protein>
<feature type="domain" description="HTH arsR-type" evidence="2">
    <location>
        <begin position="1"/>
        <end position="87"/>
    </location>
</feature>
<dbReference type="AlphaFoldDB" id="E0I885"/>
<evidence type="ECO:0000256" key="1">
    <source>
        <dbReference type="ARBA" id="ARBA00023125"/>
    </source>
</evidence>
<dbReference type="CDD" id="cd00090">
    <property type="entry name" value="HTH_ARSR"/>
    <property type="match status" value="1"/>
</dbReference>
<dbReference type="RefSeq" id="WP_006037847.1">
    <property type="nucleotide sequence ID" value="NZ_AEDD01000004.1"/>
</dbReference>
<dbReference type="STRING" id="717606.PaecuDRAFT_1836"/>
<evidence type="ECO:0000259" key="2">
    <source>
        <dbReference type="PROSITE" id="PS50987"/>
    </source>
</evidence>
<dbReference type="GO" id="GO:0003700">
    <property type="term" value="F:DNA-binding transcription factor activity"/>
    <property type="evidence" value="ECO:0007669"/>
    <property type="project" value="InterPro"/>
</dbReference>
<sequence>MQSTLSALAEPNRLHIVELLLDGPLPVGEIADRLELNQPQVSKHLRVLTSAGLVEVQPEANRRIYKLQPKPLQELDEWLGSYRRMWEDRFDRLDAYLLELQGKANHQNASKQDPKQP</sequence>
<dbReference type="SMART" id="SM00418">
    <property type="entry name" value="HTH_ARSR"/>
    <property type="match status" value="1"/>
</dbReference>
<evidence type="ECO:0000313" key="4">
    <source>
        <dbReference type="Proteomes" id="UP000005387"/>
    </source>
</evidence>
<organism evidence="3 4">
    <name type="scientific">Paenibacillus curdlanolyticus YK9</name>
    <dbReference type="NCBI Taxonomy" id="717606"/>
    <lineage>
        <taxon>Bacteria</taxon>
        <taxon>Bacillati</taxon>
        <taxon>Bacillota</taxon>
        <taxon>Bacilli</taxon>
        <taxon>Bacillales</taxon>
        <taxon>Paenibacillaceae</taxon>
        <taxon>Paenibacillus</taxon>
    </lineage>
</organism>
<reference evidence="3 4" key="1">
    <citation type="submission" date="2010-07" db="EMBL/GenBank/DDBJ databases">
        <title>The draft genome of Paenibacillus curdlanolyticus YK9.</title>
        <authorList>
            <consortium name="US DOE Joint Genome Institute (JGI-PGF)"/>
            <person name="Lucas S."/>
            <person name="Copeland A."/>
            <person name="Lapidus A."/>
            <person name="Cheng J.-F."/>
            <person name="Bruce D."/>
            <person name="Goodwin L."/>
            <person name="Pitluck S."/>
            <person name="Land M.L."/>
            <person name="Hauser L."/>
            <person name="Chang Y.-J."/>
            <person name="Jeffries C."/>
            <person name="Anderson I.J."/>
            <person name="Johnson E."/>
            <person name="Loganathan U."/>
            <person name="Mulhopadhyay B."/>
            <person name="Kyrpides N."/>
            <person name="Woyke T.J."/>
        </authorList>
    </citation>
    <scope>NUCLEOTIDE SEQUENCE [LARGE SCALE GENOMIC DNA]</scope>
    <source>
        <strain evidence="3 4">YK9</strain>
    </source>
</reference>
<keyword evidence="4" id="KW-1185">Reference proteome</keyword>
<dbReference type="eggNOG" id="COG0640">
    <property type="taxonomic scope" value="Bacteria"/>
</dbReference>
<dbReference type="GO" id="GO:0003677">
    <property type="term" value="F:DNA binding"/>
    <property type="evidence" value="ECO:0007669"/>
    <property type="project" value="UniProtKB-KW"/>
</dbReference>
<dbReference type="Gene3D" id="1.10.10.10">
    <property type="entry name" value="Winged helix-like DNA-binding domain superfamily/Winged helix DNA-binding domain"/>
    <property type="match status" value="1"/>
</dbReference>
<proteinExistence type="predicted"/>